<dbReference type="Gene3D" id="3.10.120.10">
    <property type="entry name" value="Cytochrome b5-like heme/steroid binding domain"/>
    <property type="match status" value="1"/>
</dbReference>
<dbReference type="EMBL" id="HBUF01052547">
    <property type="protein sequence ID" value="CAG6622427.1"/>
    <property type="molecule type" value="Transcribed_RNA"/>
</dbReference>
<dbReference type="EMBL" id="HBUF01584571">
    <property type="protein sequence ID" value="CAG6771343.1"/>
    <property type="molecule type" value="Transcribed_RNA"/>
</dbReference>
<keyword evidence="5 14" id="KW-0479">Metal-binding</keyword>
<dbReference type="InterPro" id="IPR001199">
    <property type="entry name" value="Cyt_B5-like_heme/steroid-bd"/>
</dbReference>
<dbReference type="EMBL" id="HBUF01240558">
    <property type="protein sequence ID" value="CAG6676742.1"/>
    <property type="molecule type" value="Transcribed_RNA"/>
</dbReference>
<evidence type="ECO:0000256" key="6">
    <source>
        <dbReference type="ARBA" id="ARBA00022824"/>
    </source>
</evidence>
<dbReference type="InterPro" id="IPR050668">
    <property type="entry name" value="Cytochrome_b5"/>
</dbReference>
<accession>A0A8D8UW04</accession>
<sequence>MSKQFTVKEVIESEDNTSNLIIIDNNVYNVAPFLNEHPGGEEVLLDQRGKNATEQFEDVGHSTEARELMKKYQVGTISDPENVPASNQGSSGGGSFENPNKFDFSKSKEEDSGMPAWLVPAIFGVLVVLLYQYLL</sequence>
<organism evidence="17">
    <name type="scientific">Cacopsylla melanoneura</name>
    <dbReference type="NCBI Taxonomy" id="428564"/>
    <lineage>
        <taxon>Eukaryota</taxon>
        <taxon>Metazoa</taxon>
        <taxon>Ecdysozoa</taxon>
        <taxon>Arthropoda</taxon>
        <taxon>Hexapoda</taxon>
        <taxon>Insecta</taxon>
        <taxon>Pterygota</taxon>
        <taxon>Neoptera</taxon>
        <taxon>Paraneoptera</taxon>
        <taxon>Hemiptera</taxon>
        <taxon>Sternorrhyncha</taxon>
        <taxon>Psylloidea</taxon>
        <taxon>Psyllidae</taxon>
        <taxon>Psyllinae</taxon>
        <taxon>Cacopsylla</taxon>
    </lineage>
</organism>
<evidence type="ECO:0000256" key="9">
    <source>
        <dbReference type="ARBA" id="ARBA00023004"/>
    </source>
</evidence>
<evidence type="ECO:0000256" key="15">
    <source>
        <dbReference type="SAM" id="MobiDB-lite"/>
    </source>
</evidence>
<proteinExistence type="inferred from homology"/>
<dbReference type="GO" id="GO:0005789">
    <property type="term" value="C:endoplasmic reticulum membrane"/>
    <property type="evidence" value="ECO:0007669"/>
    <property type="project" value="UniProtKB-SubCell"/>
</dbReference>
<dbReference type="EMBL" id="HBUF01052549">
    <property type="protein sequence ID" value="CAG6622431.1"/>
    <property type="molecule type" value="Transcribed_RNA"/>
</dbReference>
<keyword evidence="3 14" id="KW-0349">Heme</keyword>
<dbReference type="Pfam" id="PF00173">
    <property type="entry name" value="Cyt-b5"/>
    <property type="match status" value="1"/>
</dbReference>
<dbReference type="InterPro" id="IPR036400">
    <property type="entry name" value="Cyt_B5-like_heme/steroid_sf"/>
</dbReference>
<dbReference type="SMART" id="SM01117">
    <property type="entry name" value="Cyt-b5"/>
    <property type="match status" value="1"/>
</dbReference>
<keyword evidence="14" id="KW-1133">Transmembrane helix</keyword>
<keyword evidence="4 14" id="KW-0812">Transmembrane</keyword>
<dbReference type="PANTHER" id="PTHR19359:SF150">
    <property type="entry name" value="CYTOCHROME B5"/>
    <property type="match status" value="1"/>
</dbReference>
<feature type="domain" description="Cytochrome b5 heme-binding" evidence="16">
    <location>
        <begin position="2"/>
        <end position="78"/>
    </location>
</feature>
<evidence type="ECO:0000256" key="5">
    <source>
        <dbReference type="ARBA" id="ARBA00022723"/>
    </source>
</evidence>
<feature type="region of interest" description="Disordered" evidence="15">
    <location>
        <begin position="75"/>
        <end position="111"/>
    </location>
</feature>
<name>A0A8D8UW04_9HEMI</name>
<evidence type="ECO:0000256" key="7">
    <source>
        <dbReference type="ARBA" id="ARBA00022848"/>
    </source>
</evidence>
<keyword evidence="7" id="KW-0492">Microsome</keyword>
<keyword evidence="6" id="KW-0256">Endoplasmic reticulum</keyword>
<dbReference type="SUPFAM" id="SSF55856">
    <property type="entry name" value="Cytochrome b5-like heme/steroid binding domain"/>
    <property type="match status" value="1"/>
</dbReference>
<comment type="similarity">
    <text evidence="12 14">Belongs to the cytochrome b5 family.</text>
</comment>
<evidence type="ECO:0000256" key="14">
    <source>
        <dbReference type="RuleBase" id="RU362121"/>
    </source>
</evidence>
<protein>
    <recommendedName>
        <fullName evidence="13">Cytochrome b5</fullName>
    </recommendedName>
</protein>
<comment type="subcellular location">
    <subcellularLocation>
        <location evidence="1">Endoplasmic reticulum membrane</location>
        <topology evidence="1">Single-pass membrane protein</topology>
        <orientation evidence="1">Cytoplasmic side</orientation>
    </subcellularLocation>
    <subcellularLocation>
        <location evidence="11">Microsome membrane</location>
        <topology evidence="11">Single-pass membrane protein</topology>
        <orientation evidence="11">Cytoplasmic side</orientation>
    </subcellularLocation>
</comment>
<evidence type="ECO:0000256" key="10">
    <source>
        <dbReference type="ARBA" id="ARBA00023136"/>
    </source>
</evidence>
<feature type="transmembrane region" description="Helical" evidence="14">
    <location>
        <begin position="116"/>
        <end position="134"/>
    </location>
</feature>
<dbReference type="EMBL" id="HBUF01240555">
    <property type="protein sequence ID" value="CAG6676736.1"/>
    <property type="molecule type" value="Transcribed_RNA"/>
</dbReference>
<reference evidence="17" key="1">
    <citation type="submission" date="2021-05" db="EMBL/GenBank/DDBJ databases">
        <authorList>
            <person name="Alioto T."/>
            <person name="Alioto T."/>
            <person name="Gomez Garrido J."/>
        </authorList>
    </citation>
    <scope>NUCLEOTIDE SEQUENCE</scope>
</reference>
<keyword evidence="9 14" id="KW-0408">Iron</keyword>
<dbReference type="EMBL" id="HBUF01240557">
    <property type="protein sequence ID" value="CAG6676740.1"/>
    <property type="molecule type" value="Transcribed_RNA"/>
</dbReference>
<evidence type="ECO:0000256" key="3">
    <source>
        <dbReference type="ARBA" id="ARBA00022617"/>
    </source>
</evidence>
<keyword evidence="10 14" id="KW-0472">Membrane</keyword>
<dbReference type="GO" id="GO:0046872">
    <property type="term" value="F:metal ion binding"/>
    <property type="evidence" value="ECO:0007669"/>
    <property type="project" value="UniProtKB-UniRule"/>
</dbReference>
<evidence type="ECO:0000259" key="16">
    <source>
        <dbReference type="PROSITE" id="PS50255"/>
    </source>
</evidence>
<dbReference type="EMBL" id="HBUF01584572">
    <property type="protein sequence ID" value="CAG6771345.1"/>
    <property type="molecule type" value="Transcribed_RNA"/>
</dbReference>
<dbReference type="EMBL" id="HBUF01240556">
    <property type="protein sequence ID" value="CAG6676738.1"/>
    <property type="molecule type" value="Transcribed_RNA"/>
</dbReference>
<evidence type="ECO:0000256" key="8">
    <source>
        <dbReference type="ARBA" id="ARBA00022982"/>
    </source>
</evidence>
<dbReference type="PANTHER" id="PTHR19359">
    <property type="entry name" value="CYTOCHROME B5"/>
    <property type="match status" value="1"/>
</dbReference>
<dbReference type="EMBL" id="HBUF01349263">
    <property type="protein sequence ID" value="CAG6712364.1"/>
    <property type="molecule type" value="Transcribed_RNA"/>
</dbReference>
<keyword evidence="2" id="KW-0813">Transport</keyword>
<dbReference type="AlphaFoldDB" id="A0A8D8UW04"/>
<dbReference type="PROSITE" id="PS00191">
    <property type="entry name" value="CYTOCHROME_B5_1"/>
    <property type="match status" value="1"/>
</dbReference>
<evidence type="ECO:0000256" key="2">
    <source>
        <dbReference type="ARBA" id="ARBA00022448"/>
    </source>
</evidence>
<evidence type="ECO:0000256" key="1">
    <source>
        <dbReference type="ARBA" id="ARBA00004131"/>
    </source>
</evidence>
<evidence type="ECO:0000256" key="11">
    <source>
        <dbReference type="ARBA" id="ARBA00037877"/>
    </source>
</evidence>
<dbReference type="GO" id="GO:0020037">
    <property type="term" value="F:heme binding"/>
    <property type="evidence" value="ECO:0007669"/>
    <property type="project" value="UniProtKB-UniRule"/>
</dbReference>
<dbReference type="InterPro" id="IPR018506">
    <property type="entry name" value="Cyt_B5_heme-BS"/>
</dbReference>
<dbReference type="PRINTS" id="PR00363">
    <property type="entry name" value="CYTOCHROMEB5"/>
</dbReference>
<evidence type="ECO:0000256" key="13">
    <source>
        <dbReference type="ARBA" id="ARBA00039806"/>
    </source>
</evidence>
<keyword evidence="8" id="KW-0249">Electron transport</keyword>
<evidence type="ECO:0000256" key="12">
    <source>
        <dbReference type="ARBA" id="ARBA00038168"/>
    </source>
</evidence>
<dbReference type="FunFam" id="3.10.120.10:FF:000002">
    <property type="entry name" value="Cytochrome b5 type B"/>
    <property type="match status" value="1"/>
</dbReference>
<evidence type="ECO:0000256" key="4">
    <source>
        <dbReference type="ARBA" id="ARBA00022692"/>
    </source>
</evidence>
<evidence type="ECO:0000313" key="17">
    <source>
        <dbReference type="EMBL" id="CAG6712364.1"/>
    </source>
</evidence>
<dbReference type="EMBL" id="HBUF01052548">
    <property type="protein sequence ID" value="CAG6622429.1"/>
    <property type="molecule type" value="Transcribed_RNA"/>
</dbReference>
<dbReference type="PROSITE" id="PS50255">
    <property type="entry name" value="CYTOCHROME_B5_2"/>
    <property type="match status" value="1"/>
</dbReference>